<evidence type="ECO:0000256" key="5">
    <source>
        <dbReference type="ARBA" id="ARBA00022989"/>
    </source>
</evidence>
<dbReference type="PANTHER" id="PTHR30561">
    <property type="entry name" value="SMR FAMILY PROTON-DEPENDENT DRUG EFFLUX TRANSPORTER SUGE"/>
    <property type="match status" value="1"/>
</dbReference>
<keyword evidence="5 9" id="KW-1133">Transmembrane helix</keyword>
<proteinExistence type="inferred from homology"/>
<keyword evidence="4 8" id="KW-0812">Transmembrane</keyword>
<keyword evidence="6 9" id="KW-0472">Membrane</keyword>
<evidence type="ECO:0000256" key="9">
    <source>
        <dbReference type="SAM" id="Phobius"/>
    </source>
</evidence>
<reference evidence="10" key="1">
    <citation type="submission" date="2020-10" db="EMBL/GenBank/DDBJ databases">
        <title>Bacterium isolated from coastal waters sediment.</title>
        <authorList>
            <person name="Chen R.-J."/>
            <person name="Lu D.-C."/>
            <person name="Zhu K.-L."/>
            <person name="Du Z.-J."/>
        </authorList>
    </citation>
    <scope>NUCLEOTIDE SEQUENCE</scope>
    <source>
        <strain evidence="10">N1Y112</strain>
    </source>
</reference>
<dbReference type="GO" id="GO:0015297">
    <property type="term" value="F:antiporter activity"/>
    <property type="evidence" value="ECO:0007669"/>
    <property type="project" value="TreeGrafter"/>
</dbReference>
<dbReference type="FunFam" id="1.10.3730.20:FF:000001">
    <property type="entry name" value="Quaternary ammonium compound resistance transporter SugE"/>
    <property type="match status" value="1"/>
</dbReference>
<evidence type="ECO:0000256" key="7">
    <source>
        <dbReference type="ARBA" id="ARBA00038032"/>
    </source>
</evidence>
<protein>
    <submittedName>
        <fullName evidence="10">QacE family quaternary ammonium compound efflux SMR transporter</fullName>
    </submittedName>
</protein>
<dbReference type="GO" id="GO:0005886">
    <property type="term" value="C:plasma membrane"/>
    <property type="evidence" value="ECO:0007669"/>
    <property type="project" value="UniProtKB-SubCell"/>
</dbReference>
<dbReference type="Pfam" id="PF00893">
    <property type="entry name" value="Multi_Drug_Res"/>
    <property type="match status" value="1"/>
</dbReference>
<keyword evidence="11" id="KW-1185">Reference proteome</keyword>
<feature type="transmembrane region" description="Helical" evidence="9">
    <location>
        <begin position="58"/>
        <end position="79"/>
    </location>
</feature>
<evidence type="ECO:0000256" key="6">
    <source>
        <dbReference type="ARBA" id="ARBA00023136"/>
    </source>
</evidence>
<keyword evidence="3" id="KW-1003">Cell membrane</keyword>
<dbReference type="PANTHER" id="PTHR30561:SF1">
    <property type="entry name" value="MULTIDRUG TRANSPORTER EMRE"/>
    <property type="match status" value="1"/>
</dbReference>
<dbReference type="RefSeq" id="WP_193952346.1">
    <property type="nucleotide sequence ID" value="NZ_JADEYS010000004.1"/>
</dbReference>
<dbReference type="AlphaFoldDB" id="A0A8J7JYS6"/>
<dbReference type="Gene3D" id="1.10.3730.20">
    <property type="match status" value="1"/>
</dbReference>
<dbReference type="SUPFAM" id="SSF103481">
    <property type="entry name" value="Multidrug resistance efflux transporter EmrE"/>
    <property type="match status" value="1"/>
</dbReference>
<comment type="similarity">
    <text evidence="7 8">Belongs to the drug/metabolite transporter (DMT) superfamily. Small multidrug resistance (SMR) (TC 2.A.7.1) family.</text>
</comment>
<keyword evidence="2" id="KW-0813">Transport</keyword>
<sequence>MKNWLFLGVAIASEVIATTALKSSDGFSKLWPSLLVISGYGVAFYALSMTLHTIPLGVAYAIWSGLGIVFVSVLALLIYDQKLDLPAVIGIGLIVLGVIVINLFSKTSLH</sequence>
<comment type="caution">
    <text evidence="10">The sequence shown here is derived from an EMBL/GenBank/DDBJ whole genome shotgun (WGS) entry which is preliminary data.</text>
</comment>
<dbReference type="Proteomes" id="UP000640333">
    <property type="component" value="Unassembled WGS sequence"/>
</dbReference>
<accession>A0A8J7JYS6</accession>
<evidence type="ECO:0000256" key="3">
    <source>
        <dbReference type="ARBA" id="ARBA00022475"/>
    </source>
</evidence>
<dbReference type="GO" id="GO:0015199">
    <property type="term" value="F:amino-acid betaine transmembrane transporter activity"/>
    <property type="evidence" value="ECO:0007669"/>
    <property type="project" value="TreeGrafter"/>
</dbReference>
<evidence type="ECO:0000313" key="10">
    <source>
        <dbReference type="EMBL" id="MBE9396794.1"/>
    </source>
</evidence>
<dbReference type="InterPro" id="IPR037185">
    <property type="entry name" value="EmrE-like"/>
</dbReference>
<evidence type="ECO:0000313" key="11">
    <source>
        <dbReference type="Proteomes" id="UP000640333"/>
    </source>
</evidence>
<dbReference type="InterPro" id="IPR045324">
    <property type="entry name" value="Small_multidrug_res"/>
</dbReference>
<dbReference type="GO" id="GO:0031460">
    <property type="term" value="P:glycine betaine transport"/>
    <property type="evidence" value="ECO:0007669"/>
    <property type="project" value="TreeGrafter"/>
</dbReference>
<comment type="subcellular location">
    <subcellularLocation>
        <location evidence="1 8">Cell membrane</location>
        <topology evidence="1 8">Multi-pass membrane protein</topology>
    </subcellularLocation>
</comment>
<dbReference type="GO" id="GO:1990961">
    <property type="term" value="P:xenobiotic detoxification by transmembrane export across the plasma membrane"/>
    <property type="evidence" value="ECO:0007669"/>
    <property type="project" value="UniProtKB-ARBA"/>
</dbReference>
<feature type="transmembrane region" description="Helical" evidence="9">
    <location>
        <begin position="85"/>
        <end position="104"/>
    </location>
</feature>
<evidence type="ECO:0000256" key="2">
    <source>
        <dbReference type="ARBA" id="ARBA00022448"/>
    </source>
</evidence>
<name>A0A8J7JYS6_9GAMM</name>
<evidence type="ECO:0000256" key="4">
    <source>
        <dbReference type="ARBA" id="ARBA00022692"/>
    </source>
</evidence>
<dbReference type="InterPro" id="IPR000390">
    <property type="entry name" value="Small_drug/metabolite_transptr"/>
</dbReference>
<gene>
    <name evidence="10" type="ORF">IOQ59_05895</name>
</gene>
<dbReference type="GO" id="GO:0015220">
    <property type="term" value="F:choline transmembrane transporter activity"/>
    <property type="evidence" value="ECO:0007669"/>
    <property type="project" value="TreeGrafter"/>
</dbReference>
<organism evidence="10 11">
    <name type="scientific">Pontibacterium sinense</name>
    <dbReference type="NCBI Taxonomy" id="2781979"/>
    <lineage>
        <taxon>Bacteria</taxon>
        <taxon>Pseudomonadati</taxon>
        <taxon>Pseudomonadota</taxon>
        <taxon>Gammaproteobacteria</taxon>
        <taxon>Oceanospirillales</taxon>
        <taxon>Oceanospirillaceae</taxon>
        <taxon>Pontibacterium</taxon>
    </lineage>
</organism>
<evidence type="ECO:0000256" key="1">
    <source>
        <dbReference type="ARBA" id="ARBA00004651"/>
    </source>
</evidence>
<feature type="transmembrane region" description="Helical" evidence="9">
    <location>
        <begin position="33"/>
        <end position="51"/>
    </location>
</feature>
<evidence type="ECO:0000256" key="8">
    <source>
        <dbReference type="RuleBase" id="RU003942"/>
    </source>
</evidence>
<dbReference type="EMBL" id="JADEYS010000004">
    <property type="protein sequence ID" value="MBE9396794.1"/>
    <property type="molecule type" value="Genomic_DNA"/>
</dbReference>